<evidence type="ECO:0008006" key="4">
    <source>
        <dbReference type="Google" id="ProtNLM"/>
    </source>
</evidence>
<dbReference type="Proteomes" id="UP000678499">
    <property type="component" value="Unassembled WGS sequence"/>
</dbReference>
<organism evidence="2">
    <name type="scientific">Notodromas monacha</name>
    <dbReference type="NCBI Taxonomy" id="399045"/>
    <lineage>
        <taxon>Eukaryota</taxon>
        <taxon>Metazoa</taxon>
        <taxon>Ecdysozoa</taxon>
        <taxon>Arthropoda</taxon>
        <taxon>Crustacea</taxon>
        <taxon>Oligostraca</taxon>
        <taxon>Ostracoda</taxon>
        <taxon>Podocopa</taxon>
        <taxon>Podocopida</taxon>
        <taxon>Cypridocopina</taxon>
        <taxon>Cypridoidea</taxon>
        <taxon>Cyprididae</taxon>
        <taxon>Notodromas</taxon>
    </lineage>
</organism>
<dbReference type="EMBL" id="OA882170">
    <property type="protein sequence ID" value="CAD7273459.1"/>
    <property type="molecule type" value="Genomic_DNA"/>
</dbReference>
<protein>
    <recommendedName>
        <fullName evidence="4">Secreted protein</fullName>
    </recommendedName>
</protein>
<dbReference type="EMBL" id="CAJPEX010000133">
    <property type="protein sequence ID" value="CAG0913611.1"/>
    <property type="molecule type" value="Genomic_DNA"/>
</dbReference>
<feature type="signal peptide" evidence="1">
    <location>
        <begin position="1"/>
        <end position="31"/>
    </location>
</feature>
<evidence type="ECO:0000313" key="3">
    <source>
        <dbReference type="Proteomes" id="UP000678499"/>
    </source>
</evidence>
<sequence>MIPILRANFKLRMRHLVLVLLIASFSRPNSADDERWVWSAKKSAPSGDSARRSSITNAASSGKRLGRMIFPEAERYAVSPRIKWKSEPEQADTGREGKRLDVGINTHNAVKRPVKGYVLNFPGSNYGVEQRNLEKLNNDQPSSGANSAHVDAEALGADKWLKYHESFGPKEHSIGYSGIAQHSSGDHEYVFSGERYNEQPDASGLETVLYSAPGFDAAEGKVPPYLISQDPEYVYGQGYDEGKDYHLVDESQAHLQADHYAAGIPLGWEYEEGKSAPWTEADAQYDAPVDSDCVNCQYGWNPMPYEHSPVVPDENNQPLYSSEHEHHNAILGELYRPTVITAAINIIPEPYLVDTSRHYRRKHDRRLIRPSPAPVFVPDANEDALQEIDLRGLDTLTHSAGPEISGKKNSNAEIPADVAVIDVKSDEVKEQPVTSEEALASTPVDYVAPITVDGYIAEGIRYRPEEVVDWNPESATVTEADVRVVTFRSPQTELADYRNGDSTREQTNSTFKRSVATIGHGLHGKVFLQAKTIKLECEIPFCTQGVLKWTLYPAGNKTDSQDIKLGIELEEDDVAKRRPGTAKTSSLYLGGTADNHVSDGLQRRNDEPAEHVLQTGVYQCEVIKCGDSDYSVLESFFVK</sequence>
<keyword evidence="3" id="KW-1185">Reference proteome</keyword>
<reference evidence="2" key="1">
    <citation type="submission" date="2020-11" db="EMBL/GenBank/DDBJ databases">
        <authorList>
            <person name="Tran Van P."/>
        </authorList>
    </citation>
    <scope>NUCLEOTIDE SEQUENCE</scope>
</reference>
<keyword evidence="1" id="KW-0732">Signal</keyword>
<gene>
    <name evidence="2" type="ORF">NMOB1V02_LOCUS1343</name>
</gene>
<evidence type="ECO:0000313" key="2">
    <source>
        <dbReference type="EMBL" id="CAD7273459.1"/>
    </source>
</evidence>
<dbReference type="AlphaFoldDB" id="A0A7R9G8V5"/>
<accession>A0A7R9G8V5</accession>
<name>A0A7R9G8V5_9CRUS</name>
<evidence type="ECO:0000256" key="1">
    <source>
        <dbReference type="SAM" id="SignalP"/>
    </source>
</evidence>
<proteinExistence type="predicted"/>
<feature type="chain" id="PRO_5036210653" description="Secreted protein" evidence="1">
    <location>
        <begin position="32"/>
        <end position="639"/>
    </location>
</feature>